<keyword evidence="18" id="KW-1185">Reference proteome</keyword>
<evidence type="ECO:0000313" key="18">
    <source>
        <dbReference type="Proteomes" id="UP000694557"/>
    </source>
</evidence>
<sequence length="632" mass="73339">MWCFSSLPGTMEELHSLDPRRQELLEARFMGGMTNNDCSNQSFGSLGSSSDKESEVCFLTWWCYSFSETLYNESMCMFNLFYLFSLQTDLTGLKLAALESNKNLDLEKKEGRIDDLLRANCDLRRQIDEQQKLLEKYKERLNKCITMSKKLLIEKSTQEKQACREKSMQDRLRLGHFTTVRHGASFTEQWTDGFAFQNLVKQQEWINQQREEIEKQRKLLAKRKPPSSSNSQAPTTNSEPKQRKTKAVNGAENDPFLKLTLAEYHEQEEIYKLRLGHLKKEEAEIQAELERLERVRNLHIRELKRINNEDSSQFKDHPTLNDRYLLLHLLGRGGFSEVYKAFDLIEQRYAAVKIHQLNKNWREEKKENYHKHACREYRIHKQLDHPRIVKLYDYFSLDTDTFCTVLEYCEGNDLDFYLKQHKLMSEKEARSIVMQIVNALRYLNEIKPPIIHYDLKPGNILLVDGTACGEIKITDFGLSKIMDDDSYGADGMDLTSQGAGTYWYLPPECFVVGKEPPKISNKVDVWSVGIIFFQCLYGRKPFGHNQSQQDILQENTILKATEVQFPVKPVASNEAKAFIRRCLAYRKEDRFDVHQLGRDSYLLPHMRRSSSSGNLQLGAGGSGPASSSIISY</sequence>
<dbReference type="GO" id="GO:0005634">
    <property type="term" value="C:nucleus"/>
    <property type="evidence" value="ECO:0007669"/>
    <property type="project" value="UniProtKB-SubCell"/>
</dbReference>
<dbReference type="GO" id="GO:0004674">
    <property type="term" value="F:protein serine/threonine kinase activity"/>
    <property type="evidence" value="ECO:0007669"/>
    <property type="project" value="UniProtKB-KW"/>
</dbReference>
<dbReference type="InterPro" id="IPR017441">
    <property type="entry name" value="Protein_kinase_ATP_BS"/>
</dbReference>
<dbReference type="PANTHER" id="PTHR22974">
    <property type="entry name" value="MIXED LINEAGE PROTEIN KINASE"/>
    <property type="match status" value="1"/>
</dbReference>
<evidence type="ECO:0000256" key="14">
    <source>
        <dbReference type="SAM" id="Coils"/>
    </source>
</evidence>
<comment type="catalytic activity">
    <reaction evidence="12">
        <text>L-seryl-[protein] + ATP = O-phospho-L-seryl-[protein] + ADP + H(+)</text>
        <dbReference type="Rhea" id="RHEA:17989"/>
        <dbReference type="Rhea" id="RHEA-COMP:9863"/>
        <dbReference type="Rhea" id="RHEA-COMP:11604"/>
        <dbReference type="ChEBI" id="CHEBI:15378"/>
        <dbReference type="ChEBI" id="CHEBI:29999"/>
        <dbReference type="ChEBI" id="CHEBI:30616"/>
        <dbReference type="ChEBI" id="CHEBI:83421"/>
        <dbReference type="ChEBI" id="CHEBI:456216"/>
        <dbReference type="EC" id="2.7.11.1"/>
    </reaction>
</comment>
<evidence type="ECO:0000256" key="15">
    <source>
        <dbReference type="SAM" id="MobiDB-lite"/>
    </source>
</evidence>
<reference evidence="17" key="1">
    <citation type="submission" date="2025-08" db="UniProtKB">
        <authorList>
            <consortium name="Ensembl"/>
        </authorList>
    </citation>
    <scope>IDENTIFICATION</scope>
</reference>
<evidence type="ECO:0000256" key="2">
    <source>
        <dbReference type="ARBA" id="ARBA00004123"/>
    </source>
</evidence>
<feature type="coiled-coil region" evidence="14">
    <location>
        <begin position="275"/>
        <end position="309"/>
    </location>
</feature>
<dbReference type="GO" id="GO:0035556">
    <property type="term" value="P:intracellular signal transduction"/>
    <property type="evidence" value="ECO:0007669"/>
    <property type="project" value="TreeGrafter"/>
</dbReference>
<feature type="region of interest" description="Disordered" evidence="15">
    <location>
        <begin position="610"/>
        <end position="632"/>
    </location>
</feature>
<comment type="cofactor">
    <cofactor evidence="1">
        <name>Mg(2+)</name>
        <dbReference type="ChEBI" id="CHEBI:18420"/>
    </cofactor>
</comment>
<proteinExistence type="predicted"/>
<evidence type="ECO:0000256" key="12">
    <source>
        <dbReference type="ARBA" id="ARBA00048679"/>
    </source>
</evidence>
<dbReference type="GO" id="GO:0007059">
    <property type="term" value="P:chromosome segregation"/>
    <property type="evidence" value="ECO:0007669"/>
    <property type="project" value="TreeGrafter"/>
</dbReference>
<evidence type="ECO:0000256" key="5">
    <source>
        <dbReference type="ARBA" id="ARBA00022679"/>
    </source>
</evidence>
<name>A0A8C7HAM1_ONCKI</name>
<dbReference type="InterPro" id="IPR000719">
    <property type="entry name" value="Prot_kinase_dom"/>
</dbReference>
<feature type="domain" description="Protein kinase" evidence="16">
    <location>
        <begin position="324"/>
        <end position="602"/>
    </location>
</feature>
<dbReference type="Ensembl" id="ENSOKIT00005058547.1">
    <property type="protein sequence ID" value="ENSOKIP00005055165.1"/>
    <property type="gene ID" value="ENSOKIG00005019873.1"/>
</dbReference>
<dbReference type="InterPro" id="IPR008271">
    <property type="entry name" value="Ser/Thr_kinase_AS"/>
</dbReference>
<dbReference type="GeneTree" id="ENSGT00950000182984"/>
<dbReference type="PROSITE" id="PS00107">
    <property type="entry name" value="PROTEIN_KINASE_ATP"/>
    <property type="match status" value="1"/>
</dbReference>
<evidence type="ECO:0000256" key="1">
    <source>
        <dbReference type="ARBA" id="ARBA00001946"/>
    </source>
</evidence>
<feature type="binding site" evidence="13">
    <location>
        <position position="353"/>
    </location>
    <ligand>
        <name>ATP</name>
        <dbReference type="ChEBI" id="CHEBI:30616"/>
    </ligand>
</feature>
<dbReference type="GO" id="GO:0005524">
    <property type="term" value="F:ATP binding"/>
    <property type="evidence" value="ECO:0007669"/>
    <property type="project" value="UniProtKB-UniRule"/>
</dbReference>
<dbReference type="AlphaFoldDB" id="A0A8C7HAM1"/>
<evidence type="ECO:0000256" key="9">
    <source>
        <dbReference type="ARBA" id="ARBA00023054"/>
    </source>
</evidence>
<keyword evidence="5" id="KW-0808">Transferase</keyword>
<evidence type="ECO:0000259" key="16">
    <source>
        <dbReference type="PROSITE" id="PS50011"/>
    </source>
</evidence>
<feature type="compositionally biased region" description="Polar residues" evidence="15">
    <location>
        <begin position="226"/>
        <end position="239"/>
    </location>
</feature>
<evidence type="ECO:0000256" key="8">
    <source>
        <dbReference type="ARBA" id="ARBA00022840"/>
    </source>
</evidence>
<dbReference type="EC" id="2.7.11.1" evidence="3"/>
<evidence type="ECO:0000256" key="7">
    <source>
        <dbReference type="ARBA" id="ARBA00022777"/>
    </source>
</evidence>
<comment type="subcellular location">
    <subcellularLocation>
        <location evidence="2">Nucleus</location>
    </subcellularLocation>
</comment>
<protein>
    <recommendedName>
        <fullName evidence="3">non-specific serine/threonine protein kinase</fullName>
        <ecNumber evidence="3">2.7.11.1</ecNumber>
    </recommendedName>
</protein>
<dbReference type="SMART" id="SM00220">
    <property type="entry name" value="S_TKc"/>
    <property type="match status" value="1"/>
</dbReference>
<evidence type="ECO:0000256" key="13">
    <source>
        <dbReference type="PROSITE-ProRule" id="PRU10141"/>
    </source>
</evidence>
<keyword evidence="6 13" id="KW-0547">Nucleotide-binding</keyword>
<dbReference type="PROSITE" id="PS00108">
    <property type="entry name" value="PROTEIN_KINASE_ST"/>
    <property type="match status" value="1"/>
</dbReference>
<feature type="region of interest" description="Disordered" evidence="15">
    <location>
        <begin position="217"/>
        <end position="250"/>
    </location>
</feature>
<reference evidence="17" key="2">
    <citation type="submission" date="2025-09" db="UniProtKB">
        <authorList>
            <consortium name="Ensembl"/>
        </authorList>
    </citation>
    <scope>IDENTIFICATION</scope>
</reference>
<evidence type="ECO:0000256" key="6">
    <source>
        <dbReference type="ARBA" id="ARBA00022741"/>
    </source>
</evidence>
<keyword evidence="9 14" id="KW-0175">Coiled coil</keyword>
<accession>A0A8C7HAM1</accession>
<evidence type="ECO:0000256" key="10">
    <source>
        <dbReference type="ARBA" id="ARBA00023242"/>
    </source>
</evidence>
<dbReference type="Gene3D" id="1.10.510.10">
    <property type="entry name" value="Transferase(Phosphotransferase) domain 1"/>
    <property type="match status" value="1"/>
</dbReference>
<organism evidence="17 18">
    <name type="scientific">Oncorhynchus kisutch</name>
    <name type="common">Coho salmon</name>
    <name type="synonym">Salmo kisutch</name>
    <dbReference type="NCBI Taxonomy" id="8019"/>
    <lineage>
        <taxon>Eukaryota</taxon>
        <taxon>Metazoa</taxon>
        <taxon>Chordata</taxon>
        <taxon>Craniata</taxon>
        <taxon>Vertebrata</taxon>
        <taxon>Euteleostomi</taxon>
        <taxon>Actinopterygii</taxon>
        <taxon>Neopterygii</taxon>
        <taxon>Teleostei</taxon>
        <taxon>Protacanthopterygii</taxon>
        <taxon>Salmoniformes</taxon>
        <taxon>Salmonidae</taxon>
        <taxon>Salmoninae</taxon>
        <taxon>Oncorhynchus</taxon>
    </lineage>
</organism>
<evidence type="ECO:0000313" key="17">
    <source>
        <dbReference type="Ensembl" id="ENSOKIP00005055165.1"/>
    </source>
</evidence>
<evidence type="ECO:0000256" key="4">
    <source>
        <dbReference type="ARBA" id="ARBA00022527"/>
    </source>
</evidence>
<evidence type="ECO:0000256" key="11">
    <source>
        <dbReference type="ARBA" id="ARBA00047899"/>
    </source>
</evidence>
<comment type="catalytic activity">
    <reaction evidence="11">
        <text>L-threonyl-[protein] + ATP = O-phospho-L-threonyl-[protein] + ADP + H(+)</text>
        <dbReference type="Rhea" id="RHEA:46608"/>
        <dbReference type="Rhea" id="RHEA-COMP:11060"/>
        <dbReference type="Rhea" id="RHEA-COMP:11605"/>
        <dbReference type="ChEBI" id="CHEBI:15378"/>
        <dbReference type="ChEBI" id="CHEBI:30013"/>
        <dbReference type="ChEBI" id="CHEBI:30616"/>
        <dbReference type="ChEBI" id="CHEBI:61977"/>
        <dbReference type="ChEBI" id="CHEBI:456216"/>
        <dbReference type="EC" id="2.7.11.1"/>
    </reaction>
</comment>
<dbReference type="Pfam" id="PF00069">
    <property type="entry name" value="Pkinase"/>
    <property type="match status" value="1"/>
</dbReference>
<dbReference type="PROSITE" id="PS50011">
    <property type="entry name" value="PROTEIN_KINASE_DOM"/>
    <property type="match status" value="1"/>
</dbReference>
<dbReference type="InterPro" id="IPR011009">
    <property type="entry name" value="Kinase-like_dom_sf"/>
</dbReference>
<dbReference type="SUPFAM" id="SSF56112">
    <property type="entry name" value="Protein kinase-like (PK-like)"/>
    <property type="match status" value="1"/>
</dbReference>
<keyword evidence="7" id="KW-0418">Kinase</keyword>
<dbReference type="PANTHER" id="PTHR22974:SF22">
    <property type="entry name" value="SERINE_THREONINE-PROTEIN KINASE TOUSLED-LIKE 1"/>
    <property type="match status" value="1"/>
</dbReference>
<keyword evidence="4" id="KW-0723">Serine/threonine-protein kinase</keyword>
<dbReference type="FunFam" id="1.10.510.10:FF:000037">
    <property type="entry name" value="Serine/threonine-protein kinase tousled-like 2"/>
    <property type="match status" value="1"/>
</dbReference>
<keyword evidence="10" id="KW-0539">Nucleus</keyword>
<evidence type="ECO:0000256" key="3">
    <source>
        <dbReference type="ARBA" id="ARBA00012513"/>
    </source>
</evidence>
<keyword evidence="8 13" id="KW-0067">ATP-binding</keyword>
<gene>
    <name evidence="17" type="primary">TLK1</name>
    <name evidence="17" type="synonym">tlk1a</name>
</gene>
<dbReference type="Proteomes" id="UP000694557">
    <property type="component" value="Unassembled WGS sequence"/>
</dbReference>